<dbReference type="Proteomes" id="UP000605259">
    <property type="component" value="Unassembled WGS sequence"/>
</dbReference>
<feature type="transmembrane region" description="Helical" evidence="1">
    <location>
        <begin position="7"/>
        <end position="27"/>
    </location>
</feature>
<keyword evidence="3" id="KW-1185">Reference proteome</keyword>
<feature type="transmembrane region" description="Helical" evidence="1">
    <location>
        <begin position="39"/>
        <end position="61"/>
    </location>
</feature>
<sequence>MKKSSFVNILLSILLVVGAIVVAFLLYTDMNTAFSRVFIIGYVIVLFVYALFTILLVTIKARTLTRAQIGQRLLKFSMWFVFFSVIKYAVSSLDGTPEISFAYFALPFGLSFGLAFSDLINKRRASS</sequence>
<protein>
    <submittedName>
        <fullName evidence="2">Uncharacterized protein</fullName>
    </submittedName>
</protein>
<organism evidence="2 3">
    <name type="scientific">Priestia taiwanensis</name>
    <dbReference type="NCBI Taxonomy" id="1347902"/>
    <lineage>
        <taxon>Bacteria</taxon>
        <taxon>Bacillati</taxon>
        <taxon>Bacillota</taxon>
        <taxon>Bacilli</taxon>
        <taxon>Bacillales</taxon>
        <taxon>Bacillaceae</taxon>
        <taxon>Priestia</taxon>
    </lineage>
</organism>
<feature type="transmembrane region" description="Helical" evidence="1">
    <location>
        <begin position="102"/>
        <end position="120"/>
    </location>
</feature>
<proteinExistence type="predicted"/>
<gene>
    <name evidence="2" type="ORF">GCM10007140_05500</name>
</gene>
<keyword evidence="1" id="KW-1133">Transmembrane helix</keyword>
<name>A0A917AKF1_9BACI</name>
<evidence type="ECO:0000313" key="3">
    <source>
        <dbReference type="Proteomes" id="UP000605259"/>
    </source>
</evidence>
<reference evidence="2" key="2">
    <citation type="submission" date="2020-09" db="EMBL/GenBank/DDBJ databases">
        <authorList>
            <person name="Sun Q."/>
            <person name="Zhou Y."/>
        </authorList>
    </citation>
    <scope>NUCLEOTIDE SEQUENCE</scope>
    <source>
        <strain evidence="2">CGMCC 1.12698</strain>
    </source>
</reference>
<comment type="caution">
    <text evidence="2">The sequence shown here is derived from an EMBL/GenBank/DDBJ whole genome shotgun (WGS) entry which is preliminary data.</text>
</comment>
<reference evidence="2" key="1">
    <citation type="journal article" date="2014" name="Int. J. Syst. Evol. Microbiol.">
        <title>Complete genome sequence of Corynebacterium casei LMG S-19264T (=DSM 44701T), isolated from a smear-ripened cheese.</title>
        <authorList>
            <consortium name="US DOE Joint Genome Institute (JGI-PGF)"/>
            <person name="Walter F."/>
            <person name="Albersmeier A."/>
            <person name="Kalinowski J."/>
            <person name="Ruckert C."/>
        </authorList>
    </citation>
    <scope>NUCLEOTIDE SEQUENCE</scope>
    <source>
        <strain evidence="2">CGMCC 1.12698</strain>
    </source>
</reference>
<dbReference type="EMBL" id="BMFK01000001">
    <property type="protein sequence ID" value="GGE58041.1"/>
    <property type="molecule type" value="Genomic_DNA"/>
</dbReference>
<evidence type="ECO:0000256" key="1">
    <source>
        <dbReference type="SAM" id="Phobius"/>
    </source>
</evidence>
<dbReference type="AlphaFoldDB" id="A0A917AKF1"/>
<accession>A0A917AKF1</accession>
<keyword evidence="1" id="KW-0812">Transmembrane</keyword>
<keyword evidence="1" id="KW-0472">Membrane</keyword>
<evidence type="ECO:0000313" key="2">
    <source>
        <dbReference type="EMBL" id="GGE58041.1"/>
    </source>
</evidence>
<feature type="transmembrane region" description="Helical" evidence="1">
    <location>
        <begin position="73"/>
        <end position="90"/>
    </location>
</feature>
<dbReference type="RefSeq" id="WP_188386912.1">
    <property type="nucleotide sequence ID" value="NZ_BMFK01000001.1"/>
</dbReference>